<dbReference type="EMBL" id="CAJNJA010035337">
    <property type="protein sequence ID" value="CAE7705661.1"/>
    <property type="molecule type" value="Genomic_DNA"/>
</dbReference>
<gene>
    <name evidence="1" type="ORF">SNEC2469_LOCUS20340</name>
</gene>
<dbReference type="AlphaFoldDB" id="A0A812WYL7"/>
<keyword evidence="2" id="KW-1185">Reference proteome</keyword>
<proteinExistence type="predicted"/>
<evidence type="ECO:0000313" key="2">
    <source>
        <dbReference type="Proteomes" id="UP000601435"/>
    </source>
</evidence>
<organism evidence="1 2">
    <name type="scientific">Symbiodinium necroappetens</name>
    <dbReference type="NCBI Taxonomy" id="1628268"/>
    <lineage>
        <taxon>Eukaryota</taxon>
        <taxon>Sar</taxon>
        <taxon>Alveolata</taxon>
        <taxon>Dinophyceae</taxon>
        <taxon>Suessiales</taxon>
        <taxon>Symbiodiniaceae</taxon>
        <taxon>Symbiodinium</taxon>
    </lineage>
</organism>
<dbReference type="Proteomes" id="UP000601435">
    <property type="component" value="Unassembled WGS sequence"/>
</dbReference>
<evidence type="ECO:0000313" key="1">
    <source>
        <dbReference type="EMBL" id="CAE7705661.1"/>
    </source>
</evidence>
<comment type="caution">
    <text evidence="1">The sequence shown here is derived from an EMBL/GenBank/DDBJ whole genome shotgun (WGS) entry which is preliminary data.</text>
</comment>
<name>A0A812WYL7_9DINO</name>
<sequence length="107" mass="12120">MTERRSPNFETAMGRVVSASSSIAFVAPATYSQDFSHFTQNHLKGSMGSIDDIHEQVVGLVDIRQILGNLQSAVQRMEMRAWLKYLGIQVRGPAVQIYLYLFPERMK</sequence>
<accession>A0A812WYL7</accession>
<protein>
    <submittedName>
        <fullName evidence="1">Uncharacterized protein</fullName>
    </submittedName>
</protein>
<reference evidence="1" key="1">
    <citation type="submission" date="2021-02" db="EMBL/GenBank/DDBJ databases">
        <authorList>
            <person name="Dougan E. K."/>
            <person name="Rhodes N."/>
            <person name="Thang M."/>
            <person name="Chan C."/>
        </authorList>
    </citation>
    <scope>NUCLEOTIDE SEQUENCE</scope>
</reference>